<keyword evidence="4" id="KW-1185">Reference proteome</keyword>
<evidence type="ECO:0000259" key="2">
    <source>
        <dbReference type="Pfam" id="PF14341"/>
    </source>
</evidence>
<dbReference type="InterPro" id="IPR025746">
    <property type="entry name" value="PilX_N_dom"/>
</dbReference>
<gene>
    <name evidence="3" type="ORF">SAMN04488082_101402</name>
</gene>
<keyword evidence="1" id="KW-0472">Membrane</keyword>
<accession>A0A1I3NVI7</accession>
<keyword evidence="1" id="KW-0812">Transmembrane</keyword>
<dbReference type="OrthoDB" id="5471934at2"/>
<proteinExistence type="predicted"/>
<protein>
    <submittedName>
        <fullName evidence="3">Tfp pilus assembly protein PilX</fullName>
    </submittedName>
</protein>
<feature type="transmembrane region" description="Helical" evidence="1">
    <location>
        <begin position="15"/>
        <end position="35"/>
    </location>
</feature>
<reference evidence="4" key="1">
    <citation type="submission" date="2016-10" db="EMBL/GenBank/DDBJ databases">
        <authorList>
            <person name="Varghese N."/>
            <person name="Submissions S."/>
        </authorList>
    </citation>
    <scope>NUCLEOTIDE SEQUENCE [LARGE SCALE GENOMIC DNA]</scope>
    <source>
        <strain evidence="4">DSM 5918</strain>
    </source>
</reference>
<organism evidence="3 4">
    <name type="scientific">Desulfomicrobium apsheronum</name>
    <dbReference type="NCBI Taxonomy" id="52560"/>
    <lineage>
        <taxon>Bacteria</taxon>
        <taxon>Pseudomonadati</taxon>
        <taxon>Thermodesulfobacteriota</taxon>
        <taxon>Desulfovibrionia</taxon>
        <taxon>Desulfovibrionales</taxon>
        <taxon>Desulfomicrobiaceae</taxon>
        <taxon>Desulfomicrobium</taxon>
    </lineage>
</organism>
<evidence type="ECO:0000313" key="4">
    <source>
        <dbReference type="Proteomes" id="UP000198635"/>
    </source>
</evidence>
<dbReference type="Pfam" id="PF14341">
    <property type="entry name" value="PilX_N"/>
    <property type="match status" value="1"/>
</dbReference>
<dbReference type="AlphaFoldDB" id="A0A1I3NVI7"/>
<dbReference type="STRING" id="52560.SAMN04488082_101402"/>
<feature type="domain" description="Type 4 fimbrial biogenesis protein PilX N-terminal" evidence="2">
    <location>
        <begin position="14"/>
        <end position="63"/>
    </location>
</feature>
<keyword evidence="1" id="KW-1133">Transmembrane helix</keyword>
<dbReference type="EMBL" id="FORX01000001">
    <property type="protein sequence ID" value="SFJ13284.1"/>
    <property type="molecule type" value="Genomic_DNA"/>
</dbReference>
<dbReference type="Proteomes" id="UP000198635">
    <property type="component" value="Unassembled WGS sequence"/>
</dbReference>
<evidence type="ECO:0000313" key="3">
    <source>
        <dbReference type="EMBL" id="SFJ13284.1"/>
    </source>
</evidence>
<dbReference type="RefSeq" id="WP_092372449.1">
    <property type="nucleotide sequence ID" value="NZ_FORX01000001.1"/>
</dbReference>
<name>A0A1I3NVI7_9BACT</name>
<sequence>MFYLQNSRSGGHESGMVFILAIVTLALLGVLGLAAHETAHLNSLIAANDRDSKSAFFLAEAGVNAGHEFLERAIAAANSTFYDDGTSATNASVWENKTSFNPDDYPVKWHRHGAAATHVRAGLIATGIVPGSAMQMASGYESTGRGAALGGTFATYLVRSHRQGLRGSAAEVDLGWWHINH</sequence>
<evidence type="ECO:0000256" key="1">
    <source>
        <dbReference type="SAM" id="Phobius"/>
    </source>
</evidence>